<feature type="transmembrane region" description="Helical" evidence="6">
    <location>
        <begin position="43"/>
        <end position="65"/>
    </location>
</feature>
<feature type="transmembrane region" description="Helical" evidence="6">
    <location>
        <begin position="270"/>
        <end position="288"/>
    </location>
</feature>
<evidence type="ECO:0000256" key="3">
    <source>
        <dbReference type="ARBA" id="ARBA00022692"/>
    </source>
</evidence>
<feature type="transmembrane region" description="Helical" evidence="6">
    <location>
        <begin position="181"/>
        <end position="200"/>
    </location>
</feature>
<feature type="transmembrane region" description="Helical" evidence="6">
    <location>
        <begin position="337"/>
        <end position="357"/>
    </location>
</feature>
<dbReference type="RefSeq" id="WP_210355976.1">
    <property type="nucleotide sequence ID" value="NZ_JAEQMU010000006.1"/>
</dbReference>
<dbReference type="EMBL" id="JBHULD010000008">
    <property type="protein sequence ID" value="MFD2554223.1"/>
    <property type="molecule type" value="Genomic_DNA"/>
</dbReference>
<keyword evidence="2" id="KW-1003">Cell membrane</keyword>
<accession>A0ABW5L0W3</accession>
<dbReference type="Pfam" id="PF01943">
    <property type="entry name" value="Polysacc_synt"/>
    <property type="match status" value="1"/>
</dbReference>
<keyword evidence="3 6" id="KW-0812">Transmembrane</keyword>
<keyword evidence="8" id="KW-1185">Reference proteome</keyword>
<dbReference type="PANTHER" id="PTHR30250:SF11">
    <property type="entry name" value="O-ANTIGEN TRANSPORTER-RELATED"/>
    <property type="match status" value="1"/>
</dbReference>
<evidence type="ECO:0000256" key="6">
    <source>
        <dbReference type="SAM" id="Phobius"/>
    </source>
</evidence>
<evidence type="ECO:0000256" key="4">
    <source>
        <dbReference type="ARBA" id="ARBA00022989"/>
    </source>
</evidence>
<evidence type="ECO:0000256" key="1">
    <source>
        <dbReference type="ARBA" id="ARBA00004651"/>
    </source>
</evidence>
<organism evidence="7 8">
    <name type="scientific">Sphingobacterium tabacisoli</name>
    <dbReference type="NCBI Taxonomy" id="2044855"/>
    <lineage>
        <taxon>Bacteria</taxon>
        <taxon>Pseudomonadati</taxon>
        <taxon>Bacteroidota</taxon>
        <taxon>Sphingobacteriia</taxon>
        <taxon>Sphingobacteriales</taxon>
        <taxon>Sphingobacteriaceae</taxon>
        <taxon>Sphingobacterium</taxon>
    </lineage>
</organism>
<comment type="caution">
    <text evidence="7">The sequence shown here is derived from an EMBL/GenBank/DDBJ whole genome shotgun (WGS) entry which is preliminary data.</text>
</comment>
<name>A0ABW5L0W3_9SPHI</name>
<feature type="transmembrane region" description="Helical" evidence="6">
    <location>
        <begin position="309"/>
        <end position="331"/>
    </location>
</feature>
<dbReference type="Proteomes" id="UP001597440">
    <property type="component" value="Unassembled WGS sequence"/>
</dbReference>
<feature type="transmembrane region" description="Helical" evidence="6">
    <location>
        <begin position="12"/>
        <end position="37"/>
    </location>
</feature>
<evidence type="ECO:0000313" key="7">
    <source>
        <dbReference type="EMBL" id="MFD2554223.1"/>
    </source>
</evidence>
<keyword evidence="4 6" id="KW-1133">Transmembrane helix</keyword>
<feature type="transmembrane region" description="Helical" evidence="6">
    <location>
        <begin position="395"/>
        <end position="418"/>
    </location>
</feature>
<dbReference type="InterPro" id="IPR050833">
    <property type="entry name" value="Poly_Biosynth_Transport"/>
</dbReference>
<feature type="transmembrane region" description="Helical" evidence="6">
    <location>
        <begin position="221"/>
        <end position="250"/>
    </location>
</feature>
<evidence type="ECO:0000256" key="2">
    <source>
        <dbReference type="ARBA" id="ARBA00022475"/>
    </source>
</evidence>
<sequence length="422" mass="47351">MSSSINKKIFSQSFWILLGNIISKFVLLIATILMTSYLGKEEYGQFGIIKSTILMFAMFAGLELGMTSTKYIAQYKNTDVKKVERVVGLSNLFAIIISLFFSFLIYLLSEEIAVQINAPRLGAEIRISSFILFFSSLNGVQSGILAGIEKFKELSVNSAIAGVASSIALVVSSRYYGLDMVIIAFGFNYVLSCLLNFFTLKKSFYNDFSVSIFSRENFKELDILWSFSLPAILAGLMVAPVTWLCNYFLVNQSNGYEQMANFDIANQWRNTILFIPSALSQIVLPMLASNIDNKVDYRIVFNKNLKINLYLGIILSLIFCGLSPLIIYLYGDKYNDALVPMIVMFLTTALIAMNNVIGQGIASQGKMWLGFFVNTIWAIILLSSSVLLIKYYQLGAVGLSIAYLISYIFHTIIQYLYLKKNL</sequence>
<protein>
    <submittedName>
        <fullName evidence="7">Oligosaccharide flippase family protein</fullName>
    </submittedName>
</protein>
<feature type="transmembrane region" description="Helical" evidence="6">
    <location>
        <begin position="369"/>
        <end position="389"/>
    </location>
</feature>
<proteinExistence type="predicted"/>
<keyword evidence="5 6" id="KW-0472">Membrane</keyword>
<evidence type="ECO:0000256" key="5">
    <source>
        <dbReference type="ARBA" id="ARBA00023136"/>
    </source>
</evidence>
<gene>
    <name evidence="7" type="ORF">ACFSQW_07470</name>
</gene>
<dbReference type="PANTHER" id="PTHR30250">
    <property type="entry name" value="PST FAMILY PREDICTED COLANIC ACID TRANSPORTER"/>
    <property type="match status" value="1"/>
</dbReference>
<dbReference type="InterPro" id="IPR002797">
    <property type="entry name" value="Polysacc_synth"/>
</dbReference>
<evidence type="ECO:0000313" key="8">
    <source>
        <dbReference type="Proteomes" id="UP001597440"/>
    </source>
</evidence>
<feature type="transmembrane region" description="Helical" evidence="6">
    <location>
        <begin position="86"/>
        <end position="107"/>
    </location>
</feature>
<comment type="subcellular location">
    <subcellularLocation>
        <location evidence="1">Cell membrane</location>
        <topology evidence="1">Multi-pass membrane protein</topology>
    </subcellularLocation>
</comment>
<feature type="transmembrane region" description="Helical" evidence="6">
    <location>
        <begin position="154"/>
        <end position="175"/>
    </location>
</feature>
<reference evidence="8" key="1">
    <citation type="journal article" date="2019" name="Int. J. Syst. Evol. Microbiol.">
        <title>The Global Catalogue of Microorganisms (GCM) 10K type strain sequencing project: providing services to taxonomists for standard genome sequencing and annotation.</title>
        <authorList>
            <consortium name="The Broad Institute Genomics Platform"/>
            <consortium name="The Broad Institute Genome Sequencing Center for Infectious Disease"/>
            <person name="Wu L."/>
            <person name="Ma J."/>
        </authorList>
    </citation>
    <scope>NUCLEOTIDE SEQUENCE [LARGE SCALE GENOMIC DNA]</scope>
    <source>
        <strain evidence="8">KCTC 52298</strain>
    </source>
</reference>